<sequence length="105" mass="11891">MELESYALVIAVQIEEVARAHNITVHVKAERIQSLRIIYVVHINVALHVLLMMHDAARVMCQRIVATPNKYLDGQGILVSRLSWMIPNVKGAASFRGASWRMRTL</sequence>
<evidence type="ECO:0000313" key="2">
    <source>
        <dbReference type="Proteomes" id="UP000825935"/>
    </source>
</evidence>
<accession>A0A8T2R2P3</accession>
<keyword evidence="2" id="KW-1185">Reference proteome</keyword>
<protein>
    <submittedName>
        <fullName evidence="1">Uncharacterized protein</fullName>
    </submittedName>
</protein>
<gene>
    <name evidence="1" type="ORF">KP509_30G037600</name>
</gene>
<dbReference type="EMBL" id="CM035435">
    <property type="protein sequence ID" value="KAH7290230.1"/>
    <property type="molecule type" value="Genomic_DNA"/>
</dbReference>
<name>A0A8T2R2P3_CERRI</name>
<reference evidence="1" key="1">
    <citation type="submission" date="2021-08" db="EMBL/GenBank/DDBJ databases">
        <title>WGS assembly of Ceratopteris richardii.</title>
        <authorList>
            <person name="Marchant D.B."/>
            <person name="Chen G."/>
            <person name="Jenkins J."/>
            <person name="Shu S."/>
            <person name="Leebens-Mack J."/>
            <person name="Grimwood J."/>
            <person name="Schmutz J."/>
            <person name="Soltis P."/>
            <person name="Soltis D."/>
            <person name="Chen Z.-H."/>
        </authorList>
    </citation>
    <scope>NUCLEOTIDE SEQUENCE</scope>
    <source>
        <strain evidence="1">Whitten #5841</strain>
        <tissue evidence="1">Leaf</tissue>
    </source>
</reference>
<dbReference type="AlphaFoldDB" id="A0A8T2R2P3"/>
<evidence type="ECO:0000313" key="1">
    <source>
        <dbReference type="EMBL" id="KAH7290230.1"/>
    </source>
</evidence>
<proteinExistence type="predicted"/>
<comment type="caution">
    <text evidence="1">The sequence shown here is derived from an EMBL/GenBank/DDBJ whole genome shotgun (WGS) entry which is preliminary data.</text>
</comment>
<organism evidence="1 2">
    <name type="scientific">Ceratopteris richardii</name>
    <name type="common">Triangle waterfern</name>
    <dbReference type="NCBI Taxonomy" id="49495"/>
    <lineage>
        <taxon>Eukaryota</taxon>
        <taxon>Viridiplantae</taxon>
        <taxon>Streptophyta</taxon>
        <taxon>Embryophyta</taxon>
        <taxon>Tracheophyta</taxon>
        <taxon>Polypodiopsida</taxon>
        <taxon>Polypodiidae</taxon>
        <taxon>Polypodiales</taxon>
        <taxon>Pteridineae</taxon>
        <taxon>Pteridaceae</taxon>
        <taxon>Parkerioideae</taxon>
        <taxon>Ceratopteris</taxon>
    </lineage>
</organism>
<dbReference type="Proteomes" id="UP000825935">
    <property type="component" value="Chromosome 30"/>
</dbReference>